<feature type="chain" id="PRO_5044645571" evidence="1">
    <location>
        <begin position="20"/>
        <end position="97"/>
    </location>
</feature>
<dbReference type="Proteomes" id="UP000563601">
    <property type="component" value="Unassembled WGS sequence"/>
</dbReference>
<dbReference type="EMBL" id="CP047491">
    <property type="protein sequence ID" value="QHQ38049.1"/>
    <property type="molecule type" value="Genomic_DNA"/>
</dbReference>
<evidence type="ECO:0000256" key="1">
    <source>
        <dbReference type="SAM" id="SignalP"/>
    </source>
</evidence>
<gene>
    <name evidence="3" type="ORF">GTQ55_02890</name>
    <name evidence="2" type="ORF">HNQ53_001394</name>
</gene>
<dbReference type="Proteomes" id="UP000464675">
    <property type="component" value="Chromosome"/>
</dbReference>
<organism evidence="2 5">
    <name type="scientific">Microbulbifer hydrolyticus</name>
    <dbReference type="NCBI Taxonomy" id="48074"/>
    <lineage>
        <taxon>Bacteria</taxon>
        <taxon>Pseudomonadati</taxon>
        <taxon>Pseudomonadota</taxon>
        <taxon>Gammaproteobacteria</taxon>
        <taxon>Cellvibrionales</taxon>
        <taxon>Microbulbiferaceae</taxon>
        <taxon>Microbulbifer</taxon>
    </lineage>
</organism>
<reference evidence="2 5" key="2">
    <citation type="submission" date="2020-08" db="EMBL/GenBank/DDBJ databases">
        <title>Genomic Encyclopedia of Type Strains, Phase IV (KMG-IV): sequencing the most valuable type-strain genomes for metagenomic binning, comparative biology and taxonomic classification.</title>
        <authorList>
            <person name="Goeker M."/>
        </authorList>
    </citation>
    <scope>NUCLEOTIDE SEQUENCE [LARGE SCALE GENOMIC DNA]</scope>
    <source>
        <strain evidence="2 5">DSM 11525</strain>
    </source>
</reference>
<dbReference type="EMBL" id="JACHHR010000002">
    <property type="protein sequence ID" value="MBB5211176.1"/>
    <property type="molecule type" value="Genomic_DNA"/>
</dbReference>
<feature type="signal peptide" evidence="1">
    <location>
        <begin position="1"/>
        <end position="19"/>
    </location>
</feature>
<evidence type="ECO:0000313" key="5">
    <source>
        <dbReference type="Proteomes" id="UP000563601"/>
    </source>
</evidence>
<evidence type="ECO:0000313" key="4">
    <source>
        <dbReference type="Proteomes" id="UP000464675"/>
    </source>
</evidence>
<dbReference type="RefSeq" id="WP_161857385.1">
    <property type="nucleotide sequence ID" value="NZ_JACHHR010000002.1"/>
</dbReference>
<evidence type="ECO:0000313" key="3">
    <source>
        <dbReference type="EMBL" id="QHQ38049.1"/>
    </source>
</evidence>
<protein>
    <submittedName>
        <fullName evidence="2">Uncharacterized protein</fullName>
    </submittedName>
</protein>
<sequence length="97" mass="10307">MKVRVGILLILLQSVLLCAETRAEGQTLQLESADKVVRALLLDGNGEQQDEPDIVLVSSSLVVAFTGAAVAPLPFQQAPLYSAAYTAHPIRGPPARQ</sequence>
<dbReference type="AlphaFoldDB" id="A0A6P1T9X4"/>
<reference evidence="3 4" key="1">
    <citation type="submission" date="2020-01" db="EMBL/GenBank/DDBJ databases">
        <title>The possibility of degradation of plastic by Microbulbifer hydrolyticus IRE-31.</title>
        <authorList>
            <person name="Liu L."/>
        </authorList>
    </citation>
    <scope>NUCLEOTIDE SEQUENCE [LARGE SCALE GENOMIC DNA]</scope>
    <source>
        <strain evidence="3 4">IRE-31</strain>
    </source>
</reference>
<accession>A0A6P1T9X4</accession>
<name>A0A6P1T9X4_9GAMM</name>
<keyword evidence="1" id="KW-0732">Signal</keyword>
<proteinExistence type="predicted"/>
<dbReference type="OrthoDB" id="5740348at2"/>
<evidence type="ECO:0000313" key="2">
    <source>
        <dbReference type="EMBL" id="MBB5211176.1"/>
    </source>
</evidence>
<keyword evidence="4" id="KW-1185">Reference proteome</keyword>